<dbReference type="GO" id="GO:0005524">
    <property type="term" value="F:ATP binding"/>
    <property type="evidence" value="ECO:0007669"/>
    <property type="project" value="UniProtKB-UniRule"/>
</dbReference>
<name>A0A2G8RXJ4_9APHY</name>
<organism evidence="9 10">
    <name type="scientific">Ganoderma sinense ZZ0214-1</name>
    <dbReference type="NCBI Taxonomy" id="1077348"/>
    <lineage>
        <taxon>Eukaryota</taxon>
        <taxon>Fungi</taxon>
        <taxon>Dikarya</taxon>
        <taxon>Basidiomycota</taxon>
        <taxon>Agaricomycotina</taxon>
        <taxon>Agaricomycetes</taxon>
        <taxon>Polyporales</taxon>
        <taxon>Polyporaceae</taxon>
        <taxon>Ganoderma</taxon>
    </lineage>
</organism>
<dbReference type="OrthoDB" id="3068150at2759"/>
<accession>A0A2G8RXJ4</accession>
<dbReference type="SUPFAM" id="SSF56112">
    <property type="entry name" value="Protein kinase-like (PK-like)"/>
    <property type="match status" value="1"/>
</dbReference>
<evidence type="ECO:0000256" key="4">
    <source>
        <dbReference type="ARBA" id="ARBA00022777"/>
    </source>
</evidence>
<dbReference type="STRING" id="1077348.A0A2G8RXJ4"/>
<keyword evidence="5 6" id="KW-0067">ATP-binding</keyword>
<evidence type="ECO:0000256" key="2">
    <source>
        <dbReference type="ARBA" id="ARBA00022679"/>
    </source>
</evidence>
<evidence type="ECO:0000259" key="8">
    <source>
        <dbReference type="PROSITE" id="PS50011"/>
    </source>
</evidence>
<keyword evidence="2" id="KW-0808">Transferase</keyword>
<sequence>MDSPPSARDHAPDSSTVAEHSLKDGWEAVSSAQGLKSDTSPRLHPRKLPRLGALAVACDPRLSGHSIEIQYSFKLDDLVMTKYRVRSKLGRGSFGTVVLAEDTITGTAVAIKLLHKDPDLHEDVRHEEKVYRTLLAGCDPRIELFAEAITSGTHLGFHCIVFELCGATLYDMVHGCMELLPFPARHVLEIAYQLVNAVDYLHSLGIIHTDLKLDNIAVRDQATTTIRWLSPQTGFEEKADVHDPELVDLLKRLTALDPAKRVALNVAGKHTYFDAIGRSGWQ</sequence>
<reference evidence="9 10" key="1">
    <citation type="journal article" date="2015" name="Sci. Rep.">
        <title>Chromosome-level genome map provides insights into diverse defense mechanisms in the medicinal fungus Ganoderma sinense.</title>
        <authorList>
            <person name="Zhu Y."/>
            <person name="Xu J."/>
            <person name="Sun C."/>
            <person name="Zhou S."/>
            <person name="Xu H."/>
            <person name="Nelson D.R."/>
            <person name="Qian J."/>
            <person name="Song J."/>
            <person name="Luo H."/>
            <person name="Xiang L."/>
            <person name="Li Y."/>
            <person name="Xu Z."/>
            <person name="Ji A."/>
            <person name="Wang L."/>
            <person name="Lu S."/>
            <person name="Hayward A."/>
            <person name="Sun W."/>
            <person name="Li X."/>
            <person name="Schwartz D.C."/>
            <person name="Wang Y."/>
            <person name="Chen S."/>
        </authorList>
    </citation>
    <scope>NUCLEOTIDE SEQUENCE [LARGE SCALE GENOMIC DNA]</scope>
    <source>
        <strain evidence="9 10">ZZ0214-1</strain>
    </source>
</reference>
<dbReference type="EMBL" id="AYKW01000045">
    <property type="protein sequence ID" value="PIL26214.1"/>
    <property type="molecule type" value="Genomic_DNA"/>
</dbReference>
<dbReference type="Pfam" id="PF00069">
    <property type="entry name" value="Pkinase"/>
    <property type="match status" value="1"/>
</dbReference>
<dbReference type="SMART" id="SM00220">
    <property type="entry name" value="S_TKc"/>
    <property type="match status" value="1"/>
</dbReference>
<dbReference type="InterPro" id="IPR011009">
    <property type="entry name" value="Kinase-like_dom_sf"/>
</dbReference>
<dbReference type="Gene3D" id="1.10.510.10">
    <property type="entry name" value="Transferase(Phosphotransferase) domain 1"/>
    <property type="match status" value="1"/>
</dbReference>
<proteinExistence type="predicted"/>
<dbReference type="PROSITE" id="PS00107">
    <property type="entry name" value="PROTEIN_KINASE_ATP"/>
    <property type="match status" value="1"/>
</dbReference>
<dbReference type="PANTHER" id="PTHR45646">
    <property type="entry name" value="SERINE/THREONINE-PROTEIN KINASE DOA-RELATED"/>
    <property type="match status" value="1"/>
</dbReference>
<evidence type="ECO:0000256" key="1">
    <source>
        <dbReference type="ARBA" id="ARBA00022527"/>
    </source>
</evidence>
<comment type="caution">
    <text evidence="9">The sequence shown here is derived from an EMBL/GenBank/DDBJ whole genome shotgun (WGS) entry which is preliminary data.</text>
</comment>
<evidence type="ECO:0000256" key="6">
    <source>
        <dbReference type="PROSITE-ProRule" id="PRU10141"/>
    </source>
</evidence>
<feature type="region of interest" description="Disordered" evidence="7">
    <location>
        <begin position="1"/>
        <end position="20"/>
    </location>
</feature>
<dbReference type="AlphaFoldDB" id="A0A2G8RXJ4"/>
<evidence type="ECO:0000313" key="10">
    <source>
        <dbReference type="Proteomes" id="UP000230002"/>
    </source>
</evidence>
<feature type="binding site" evidence="6">
    <location>
        <position position="112"/>
    </location>
    <ligand>
        <name>ATP</name>
        <dbReference type="ChEBI" id="CHEBI:30616"/>
    </ligand>
</feature>
<evidence type="ECO:0000256" key="3">
    <source>
        <dbReference type="ARBA" id="ARBA00022741"/>
    </source>
</evidence>
<protein>
    <recommendedName>
        <fullName evidence="8">Protein kinase domain-containing protein</fullName>
    </recommendedName>
</protein>
<dbReference type="InterPro" id="IPR017441">
    <property type="entry name" value="Protein_kinase_ATP_BS"/>
</dbReference>
<keyword evidence="10" id="KW-1185">Reference proteome</keyword>
<dbReference type="InterPro" id="IPR051175">
    <property type="entry name" value="CLK_kinases"/>
</dbReference>
<evidence type="ECO:0000256" key="7">
    <source>
        <dbReference type="SAM" id="MobiDB-lite"/>
    </source>
</evidence>
<dbReference type="InterPro" id="IPR000719">
    <property type="entry name" value="Prot_kinase_dom"/>
</dbReference>
<keyword evidence="1" id="KW-0723">Serine/threonine-protein kinase</keyword>
<keyword evidence="4" id="KW-0418">Kinase</keyword>
<gene>
    <name evidence="9" type="ORF">GSI_11969</name>
</gene>
<keyword evidence="3 6" id="KW-0547">Nucleotide-binding</keyword>
<dbReference type="PANTHER" id="PTHR45646:SF11">
    <property type="entry name" value="SERINE_THREONINE-PROTEIN KINASE DOA"/>
    <property type="match status" value="1"/>
</dbReference>
<feature type="domain" description="Protein kinase" evidence="8">
    <location>
        <begin position="83"/>
        <end position="282"/>
    </location>
</feature>
<dbReference type="GO" id="GO:0004674">
    <property type="term" value="F:protein serine/threonine kinase activity"/>
    <property type="evidence" value="ECO:0007669"/>
    <property type="project" value="UniProtKB-KW"/>
</dbReference>
<evidence type="ECO:0000256" key="5">
    <source>
        <dbReference type="ARBA" id="ARBA00022840"/>
    </source>
</evidence>
<dbReference type="PROSITE" id="PS50011">
    <property type="entry name" value="PROTEIN_KINASE_DOM"/>
    <property type="match status" value="1"/>
</dbReference>
<evidence type="ECO:0000313" key="9">
    <source>
        <dbReference type="EMBL" id="PIL26214.1"/>
    </source>
</evidence>
<dbReference type="Proteomes" id="UP000230002">
    <property type="component" value="Unassembled WGS sequence"/>
</dbReference>
<dbReference type="GO" id="GO:0005634">
    <property type="term" value="C:nucleus"/>
    <property type="evidence" value="ECO:0007669"/>
    <property type="project" value="TreeGrafter"/>
</dbReference>